<comment type="caution">
    <text evidence="9">The sequence shown here is derived from an EMBL/GenBank/DDBJ whole genome shotgun (WGS) entry which is preliminary data.</text>
</comment>
<name>A0A1E5L7M3_9FIRM</name>
<dbReference type="SUPFAM" id="SSF57863">
    <property type="entry name" value="ArfGap/RecO-like zinc finger"/>
    <property type="match status" value="1"/>
</dbReference>
<keyword evidence="10" id="KW-1185">Reference proteome</keyword>
<gene>
    <name evidence="7" type="primary">recO</name>
    <name evidence="9" type="ORF">BHU72_11520</name>
</gene>
<keyword evidence="3 7" id="KW-0227">DNA damage</keyword>
<dbReference type="STRING" id="1390249.BHU72_11520"/>
<evidence type="ECO:0000256" key="1">
    <source>
        <dbReference type="ARBA" id="ARBA00007452"/>
    </source>
</evidence>
<comment type="similarity">
    <text evidence="1 7">Belongs to the RecO family.</text>
</comment>
<dbReference type="GO" id="GO:0006310">
    <property type="term" value="P:DNA recombination"/>
    <property type="evidence" value="ECO:0007669"/>
    <property type="project" value="UniProtKB-UniRule"/>
</dbReference>
<evidence type="ECO:0000256" key="4">
    <source>
        <dbReference type="ARBA" id="ARBA00023172"/>
    </source>
</evidence>
<evidence type="ECO:0000256" key="2">
    <source>
        <dbReference type="ARBA" id="ARBA00021310"/>
    </source>
</evidence>
<dbReference type="Pfam" id="PF02565">
    <property type="entry name" value="RecO_C"/>
    <property type="match status" value="1"/>
</dbReference>
<dbReference type="Gene3D" id="2.40.50.140">
    <property type="entry name" value="Nucleic acid-binding proteins"/>
    <property type="match status" value="1"/>
</dbReference>
<dbReference type="PANTHER" id="PTHR33991:SF1">
    <property type="entry name" value="DNA REPAIR PROTEIN RECO"/>
    <property type="match status" value="1"/>
</dbReference>
<dbReference type="SUPFAM" id="SSF50249">
    <property type="entry name" value="Nucleic acid-binding proteins"/>
    <property type="match status" value="1"/>
</dbReference>
<dbReference type="Gene3D" id="1.20.1440.120">
    <property type="entry name" value="Recombination protein O, C-terminal domain"/>
    <property type="match status" value="1"/>
</dbReference>
<dbReference type="InterPro" id="IPR022572">
    <property type="entry name" value="DNA_rep/recomb_RecO_N"/>
</dbReference>
<dbReference type="NCBIfam" id="TIGR00613">
    <property type="entry name" value="reco"/>
    <property type="match status" value="1"/>
</dbReference>
<evidence type="ECO:0000256" key="5">
    <source>
        <dbReference type="ARBA" id="ARBA00023204"/>
    </source>
</evidence>
<reference evidence="9 10" key="1">
    <citation type="submission" date="2016-09" db="EMBL/GenBank/DDBJ databases">
        <title>Desulfuribacillus arsenicus sp. nov., an obligately anaerobic, dissimilatory arsenic- and antimonate-reducing bacterium isolated from anoxic sediments.</title>
        <authorList>
            <person name="Abin C.A."/>
            <person name="Hollibaugh J.T."/>
        </authorList>
    </citation>
    <scope>NUCLEOTIDE SEQUENCE [LARGE SCALE GENOMIC DNA]</scope>
    <source>
        <strain evidence="9 10">MLFW-2</strain>
    </source>
</reference>
<dbReference type="AlphaFoldDB" id="A0A1E5L7M3"/>
<keyword evidence="4 7" id="KW-0233">DNA recombination</keyword>
<sequence length="252" mass="28440">MIFNAEGLVLKGIDYGESHKIVHILSPSLGKFSAIALGAKKTKSKFSATTQPLMLGSFVLFRKGDSLASLNQSEIIQSYPKLRNDLLLSTYAMYILDVTERVQEENEPAFELFQMLTSILNKMEEGYDAEILVRIFEIKLFALKGYRPCVDQCLHCNAVEEGYAYRFSVRLGGFLCPRCTQQDPKAMHITPSVAKLVRVFLYIDLERIGEISVKKDTRAGLEEVSQAFIREHLGLQMKGHTMIAQIKSVYES</sequence>
<dbReference type="GO" id="GO:0006302">
    <property type="term" value="P:double-strand break repair"/>
    <property type="evidence" value="ECO:0007669"/>
    <property type="project" value="TreeGrafter"/>
</dbReference>
<evidence type="ECO:0000259" key="8">
    <source>
        <dbReference type="Pfam" id="PF11967"/>
    </source>
</evidence>
<evidence type="ECO:0000256" key="7">
    <source>
        <dbReference type="HAMAP-Rule" id="MF_00201"/>
    </source>
</evidence>
<dbReference type="Proteomes" id="UP000095255">
    <property type="component" value="Unassembled WGS sequence"/>
</dbReference>
<evidence type="ECO:0000256" key="3">
    <source>
        <dbReference type="ARBA" id="ARBA00022763"/>
    </source>
</evidence>
<feature type="domain" description="DNA replication/recombination mediator RecO N-terminal" evidence="8">
    <location>
        <begin position="1"/>
        <end position="79"/>
    </location>
</feature>
<dbReference type="InterPro" id="IPR003717">
    <property type="entry name" value="RecO"/>
</dbReference>
<protein>
    <recommendedName>
        <fullName evidence="2 7">DNA repair protein RecO</fullName>
    </recommendedName>
    <alternativeName>
        <fullName evidence="6 7">Recombination protein O</fullName>
    </alternativeName>
</protein>
<dbReference type="PANTHER" id="PTHR33991">
    <property type="entry name" value="DNA REPAIR PROTEIN RECO"/>
    <property type="match status" value="1"/>
</dbReference>
<dbReference type="InterPro" id="IPR012340">
    <property type="entry name" value="NA-bd_OB-fold"/>
</dbReference>
<proteinExistence type="inferred from homology"/>
<dbReference type="RefSeq" id="WP_069701391.1">
    <property type="nucleotide sequence ID" value="NZ_MJAT01000006.1"/>
</dbReference>
<evidence type="ECO:0000313" key="9">
    <source>
        <dbReference type="EMBL" id="OEH86162.1"/>
    </source>
</evidence>
<dbReference type="HAMAP" id="MF_00201">
    <property type="entry name" value="RecO"/>
    <property type="match status" value="1"/>
</dbReference>
<evidence type="ECO:0000313" key="10">
    <source>
        <dbReference type="Proteomes" id="UP000095255"/>
    </source>
</evidence>
<keyword evidence="5 7" id="KW-0234">DNA repair</keyword>
<evidence type="ECO:0000256" key="6">
    <source>
        <dbReference type="ARBA" id="ARBA00033409"/>
    </source>
</evidence>
<dbReference type="Pfam" id="PF11967">
    <property type="entry name" value="RecO_N"/>
    <property type="match status" value="1"/>
</dbReference>
<organism evidence="9 10">
    <name type="scientific">Desulfuribacillus stibiiarsenatis</name>
    <dbReference type="NCBI Taxonomy" id="1390249"/>
    <lineage>
        <taxon>Bacteria</taxon>
        <taxon>Bacillati</taxon>
        <taxon>Bacillota</taxon>
        <taxon>Desulfuribacillia</taxon>
        <taxon>Desulfuribacillales</taxon>
        <taxon>Desulfuribacillaceae</taxon>
        <taxon>Desulfuribacillus</taxon>
    </lineage>
</organism>
<dbReference type="EMBL" id="MJAT01000006">
    <property type="protein sequence ID" value="OEH86162.1"/>
    <property type="molecule type" value="Genomic_DNA"/>
</dbReference>
<dbReference type="InterPro" id="IPR042242">
    <property type="entry name" value="RecO_C"/>
</dbReference>
<dbReference type="InterPro" id="IPR037278">
    <property type="entry name" value="ARFGAP/RecO"/>
</dbReference>
<comment type="function">
    <text evidence="7">Involved in DNA repair and RecF pathway recombination.</text>
</comment>
<dbReference type="GO" id="GO:0043590">
    <property type="term" value="C:bacterial nucleoid"/>
    <property type="evidence" value="ECO:0007669"/>
    <property type="project" value="TreeGrafter"/>
</dbReference>
<accession>A0A1E5L7M3</accession>